<name>A0A7C3PED4_9CYAN</name>
<reference evidence="1" key="1">
    <citation type="journal article" date="2020" name="mSystems">
        <title>Genome- and Community-Level Interaction Insights into Carbon Utilization and Element Cycling Functions of Hydrothermarchaeota in Hydrothermal Sediment.</title>
        <authorList>
            <person name="Zhou Z."/>
            <person name="Liu Y."/>
            <person name="Xu W."/>
            <person name="Pan J."/>
            <person name="Luo Z.H."/>
            <person name="Li M."/>
        </authorList>
    </citation>
    <scope>NUCLEOTIDE SEQUENCE [LARGE SCALE GENOMIC DNA]</scope>
    <source>
        <strain evidence="1">SpSt-418</strain>
    </source>
</reference>
<organism evidence="1">
    <name type="scientific">Oscillatoriales cyanobacterium SpSt-418</name>
    <dbReference type="NCBI Taxonomy" id="2282169"/>
    <lineage>
        <taxon>Bacteria</taxon>
        <taxon>Bacillati</taxon>
        <taxon>Cyanobacteriota</taxon>
        <taxon>Cyanophyceae</taxon>
        <taxon>Oscillatoriophycideae</taxon>
        <taxon>Oscillatoriales</taxon>
    </lineage>
</organism>
<dbReference type="AlphaFoldDB" id="A0A7C3PED4"/>
<proteinExistence type="predicted"/>
<sequence>MNHQMLLKLTAFPALASSLLTMLVMTSVGFAAESRSVVSASCDAPIDSKLQSSKIPHLNLSRGILVASLDTELELDFTAAESDAAVALFGCDCPSCLNALEVVRQRGPQDGSKGHCFATMQERLSPSEVRSVLDTLEASEKN</sequence>
<evidence type="ECO:0000313" key="1">
    <source>
        <dbReference type="EMBL" id="HFM97499.1"/>
    </source>
</evidence>
<comment type="caution">
    <text evidence="1">The sequence shown here is derived from an EMBL/GenBank/DDBJ whole genome shotgun (WGS) entry which is preliminary data.</text>
</comment>
<dbReference type="EMBL" id="DSRU01000086">
    <property type="protein sequence ID" value="HFM97499.1"/>
    <property type="molecule type" value="Genomic_DNA"/>
</dbReference>
<protein>
    <submittedName>
        <fullName evidence="1">Uncharacterized protein</fullName>
    </submittedName>
</protein>
<gene>
    <name evidence="1" type="ORF">ENR64_06970</name>
</gene>
<accession>A0A7C3PED4</accession>